<protein>
    <submittedName>
        <fullName evidence="1">Uncharacterized protein</fullName>
    </submittedName>
</protein>
<evidence type="ECO:0000313" key="1">
    <source>
        <dbReference type="EMBL" id="KAF7511127.1"/>
    </source>
</evidence>
<proteinExistence type="predicted"/>
<dbReference type="AlphaFoldDB" id="A0A8H7ANA2"/>
<evidence type="ECO:0000313" key="2">
    <source>
        <dbReference type="Proteomes" id="UP000606974"/>
    </source>
</evidence>
<comment type="caution">
    <text evidence="1">The sequence shown here is derived from an EMBL/GenBank/DDBJ whole genome shotgun (WGS) entry which is preliminary data.</text>
</comment>
<organism evidence="1 2">
    <name type="scientific">Endocarpon pusillum</name>
    <dbReference type="NCBI Taxonomy" id="364733"/>
    <lineage>
        <taxon>Eukaryota</taxon>
        <taxon>Fungi</taxon>
        <taxon>Dikarya</taxon>
        <taxon>Ascomycota</taxon>
        <taxon>Pezizomycotina</taxon>
        <taxon>Eurotiomycetes</taxon>
        <taxon>Chaetothyriomycetidae</taxon>
        <taxon>Verrucariales</taxon>
        <taxon>Verrucariaceae</taxon>
        <taxon>Endocarpon</taxon>
    </lineage>
</organism>
<dbReference type="EMBL" id="JAACFV010000023">
    <property type="protein sequence ID" value="KAF7511127.1"/>
    <property type="molecule type" value="Genomic_DNA"/>
</dbReference>
<sequence length="81" mass="8993">MKEGMCAAVAWHDMPLPRHSRLDANTTARCYFPGFRLTHVRITRLIQLPAASRKLTLTAICGSPERRGNLTGQLNSVESNS</sequence>
<name>A0A8H7ANA2_9EURO</name>
<reference evidence="1" key="1">
    <citation type="submission" date="2020-02" db="EMBL/GenBank/DDBJ databases">
        <authorList>
            <person name="Palmer J.M."/>
        </authorList>
    </citation>
    <scope>NUCLEOTIDE SEQUENCE</scope>
    <source>
        <strain evidence="1">EPUS1.4</strain>
        <tissue evidence="1">Thallus</tissue>
    </source>
</reference>
<dbReference type="Proteomes" id="UP000606974">
    <property type="component" value="Unassembled WGS sequence"/>
</dbReference>
<gene>
    <name evidence="1" type="ORF">GJ744_005358</name>
</gene>
<accession>A0A8H7ANA2</accession>
<keyword evidence="2" id="KW-1185">Reference proteome</keyword>